<dbReference type="AlphaFoldDB" id="A0AAV4LEF8"/>
<evidence type="ECO:0000313" key="2">
    <source>
        <dbReference type="EMBL" id="GIM46187.1"/>
    </source>
</evidence>
<dbReference type="GO" id="GO:0005737">
    <property type="term" value="C:cytoplasm"/>
    <property type="evidence" value="ECO:0007669"/>
    <property type="project" value="TreeGrafter"/>
</dbReference>
<dbReference type="PANTHER" id="PTHR48079">
    <property type="entry name" value="PROTEIN YEEZ"/>
    <property type="match status" value="1"/>
</dbReference>
<evidence type="ECO:0000313" key="3">
    <source>
        <dbReference type="Proteomes" id="UP001057291"/>
    </source>
</evidence>
<dbReference type="Proteomes" id="UP001057291">
    <property type="component" value="Unassembled WGS sequence"/>
</dbReference>
<gene>
    <name evidence="2" type="ORF">DNHGIG_17360</name>
</gene>
<keyword evidence="3" id="KW-1185">Reference proteome</keyword>
<dbReference type="Gene3D" id="3.40.50.720">
    <property type="entry name" value="NAD(P)-binding Rossmann-like Domain"/>
    <property type="match status" value="1"/>
</dbReference>
<feature type="domain" description="NAD-dependent epimerase/dehydratase" evidence="1">
    <location>
        <begin position="4"/>
        <end position="217"/>
    </location>
</feature>
<dbReference type="EMBL" id="BOQE01000001">
    <property type="protein sequence ID" value="GIM46187.1"/>
    <property type="molecule type" value="Genomic_DNA"/>
</dbReference>
<name>A0AAV4LEF8_9BACL</name>
<evidence type="ECO:0000259" key="1">
    <source>
        <dbReference type="Pfam" id="PF01370"/>
    </source>
</evidence>
<organism evidence="2 3">
    <name type="scientific">Collibacillus ludicampi</name>
    <dbReference type="NCBI Taxonomy" id="2771369"/>
    <lineage>
        <taxon>Bacteria</taxon>
        <taxon>Bacillati</taxon>
        <taxon>Bacillota</taxon>
        <taxon>Bacilli</taxon>
        <taxon>Bacillales</taxon>
        <taxon>Alicyclobacillaceae</taxon>
        <taxon>Collibacillus</taxon>
    </lineage>
</organism>
<sequence length="316" mass="35170">MKTIVFGGTGFIGGHVVEQLQLAGHQVTAAVRDTSDTTFLKSLGVNVVRIDFSNSSAIGKVIEGHEVVYNCTAAAKLHTQISLDAPVEIKLTRTLIEAAASHGASRFIQLSTIVIYDFQSNEPIDESYTPQPEYPIQRLGIEREKIIEEAGRKTGITTIVLRPASTIGVRDHSSFFARLFAAHVNDQYPMVGNGDVKVSLVDTRDIGRAMVWLGTFQKPQHDNGIYLLKGFDTTWKQLKTAIDHATGKNSKTINIPEFLTDEQMIAYHLTPFVLKTFTVNRLWNDNKIRKLGFDTKYSLTDAVEAAVIDLMNRNRY</sequence>
<accession>A0AAV4LEF8</accession>
<dbReference type="GO" id="GO:0004029">
    <property type="term" value="F:aldehyde dehydrogenase (NAD+) activity"/>
    <property type="evidence" value="ECO:0007669"/>
    <property type="project" value="TreeGrafter"/>
</dbReference>
<reference evidence="2" key="1">
    <citation type="journal article" date="2023" name="Int. J. Syst. Evol. Microbiol.">
        <title>Collibacillus ludicampi gen. nov., sp. nov., a new soil bacterium of the family Alicyclobacillaceae.</title>
        <authorList>
            <person name="Jojima T."/>
            <person name="Ioku Y."/>
            <person name="Fukuta Y."/>
            <person name="Shirasaka N."/>
            <person name="Matsumura Y."/>
            <person name="Mori M."/>
        </authorList>
    </citation>
    <scope>NUCLEOTIDE SEQUENCE</scope>
    <source>
        <strain evidence="2">TP075</strain>
    </source>
</reference>
<protein>
    <recommendedName>
        <fullName evidence="1">NAD-dependent epimerase/dehydratase domain-containing protein</fullName>
    </recommendedName>
</protein>
<dbReference type="RefSeq" id="WP_282199317.1">
    <property type="nucleotide sequence ID" value="NZ_BOQE01000001.1"/>
</dbReference>
<dbReference type="Pfam" id="PF01370">
    <property type="entry name" value="Epimerase"/>
    <property type="match status" value="1"/>
</dbReference>
<dbReference type="SUPFAM" id="SSF51735">
    <property type="entry name" value="NAD(P)-binding Rossmann-fold domains"/>
    <property type="match status" value="1"/>
</dbReference>
<proteinExistence type="predicted"/>
<dbReference type="PANTHER" id="PTHR48079:SF6">
    <property type="entry name" value="NAD(P)-BINDING DOMAIN-CONTAINING PROTEIN-RELATED"/>
    <property type="match status" value="1"/>
</dbReference>
<dbReference type="InterPro" id="IPR051783">
    <property type="entry name" value="NAD(P)-dependent_oxidoreduct"/>
</dbReference>
<comment type="caution">
    <text evidence="2">The sequence shown here is derived from an EMBL/GenBank/DDBJ whole genome shotgun (WGS) entry which is preliminary data.</text>
</comment>
<dbReference type="InterPro" id="IPR001509">
    <property type="entry name" value="Epimerase_deHydtase"/>
</dbReference>
<dbReference type="InterPro" id="IPR036291">
    <property type="entry name" value="NAD(P)-bd_dom_sf"/>
</dbReference>